<accession>A0ABN1V3M9</accession>
<dbReference type="InterPro" id="IPR006827">
    <property type="entry name" value="Lant_deHydtase_N"/>
</dbReference>
<evidence type="ECO:0000313" key="4">
    <source>
        <dbReference type="EMBL" id="GAA1192705.1"/>
    </source>
</evidence>
<evidence type="ECO:0000313" key="5">
    <source>
        <dbReference type="Proteomes" id="UP001501371"/>
    </source>
</evidence>
<dbReference type="EMBL" id="BAAAKV010000068">
    <property type="protein sequence ID" value="GAA1192705.1"/>
    <property type="molecule type" value="Genomic_DNA"/>
</dbReference>
<evidence type="ECO:0000259" key="2">
    <source>
        <dbReference type="Pfam" id="PF04738"/>
    </source>
</evidence>
<feature type="domain" description="Lantibiotic dehydratase N-terminal" evidence="2">
    <location>
        <begin position="75"/>
        <end position="717"/>
    </location>
</feature>
<keyword evidence="5" id="KW-1185">Reference proteome</keyword>
<dbReference type="Pfam" id="PF04738">
    <property type="entry name" value="Lant_dehydr_N"/>
    <property type="match status" value="1"/>
</dbReference>
<name>A0ABN1V3M9_9ACTN</name>
<reference evidence="4 5" key="1">
    <citation type="journal article" date="2019" name="Int. J. Syst. Evol. Microbiol.">
        <title>The Global Catalogue of Microorganisms (GCM) 10K type strain sequencing project: providing services to taxonomists for standard genome sequencing and annotation.</title>
        <authorList>
            <consortium name="The Broad Institute Genomics Platform"/>
            <consortium name="The Broad Institute Genome Sequencing Center for Infectious Disease"/>
            <person name="Wu L."/>
            <person name="Ma J."/>
        </authorList>
    </citation>
    <scope>NUCLEOTIDE SEQUENCE [LARGE SCALE GENOMIC DNA]</scope>
    <source>
        <strain evidence="4 5">JCM 12696</strain>
    </source>
</reference>
<evidence type="ECO:0000259" key="3">
    <source>
        <dbReference type="Pfam" id="PF14028"/>
    </source>
</evidence>
<dbReference type="NCBIfam" id="TIGR03891">
    <property type="entry name" value="thiopep_ocin"/>
    <property type="match status" value="1"/>
</dbReference>
<protein>
    <submittedName>
        <fullName evidence="4">Lantibiotic dehydratase</fullName>
    </submittedName>
</protein>
<feature type="domain" description="Thiopeptide-type bacteriocin biosynthesis" evidence="3">
    <location>
        <begin position="785"/>
        <end position="1035"/>
    </location>
</feature>
<gene>
    <name evidence="4" type="ORF">GCM10009654_57480</name>
</gene>
<organism evidence="4 5">
    <name type="scientific">Streptomyces hebeiensis</name>
    <dbReference type="NCBI Taxonomy" id="229486"/>
    <lineage>
        <taxon>Bacteria</taxon>
        <taxon>Bacillati</taxon>
        <taxon>Actinomycetota</taxon>
        <taxon>Actinomycetes</taxon>
        <taxon>Kitasatosporales</taxon>
        <taxon>Streptomycetaceae</taxon>
        <taxon>Streptomyces</taxon>
    </lineage>
</organism>
<proteinExistence type="predicted"/>
<dbReference type="Pfam" id="PF14028">
    <property type="entry name" value="Lant_dehydr_C"/>
    <property type="match status" value="1"/>
</dbReference>
<dbReference type="Proteomes" id="UP001501371">
    <property type="component" value="Unassembled WGS sequence"/>
</dbReference>
<evidence type="ECO:0000256" key="1">
    <source>
        <dbReference type="SAM" id="MobiDB-lite"/>
    </source>
</evidence>
<comment type="caution">
    <text evidence="4">The sequence shown here is derived from an EMBL/GenBank/DDBJ whole genome shotgun (WGS) entry which is preliminary data.</text>
</comment>
<dbReference type="InterPro" id="IPR023809">
    <property type="entry name" value="Thiopep_bacteriocin_synth_dom"/>
</dbReference>
<sequence>MGRAKHFARPTGPLSPPRAASRKGLMAFRAVVGYQWQGVAMLRATTSPGPADIPRTLNLDNVAVTREWLNRIWRHEDFRSALELATPALSDAIEAVVRGRQAEARRVRRTALSTVSYLLRWQHRPTPLGLFAGTAPVSVGPWASSRWRDRHRVLLRPDAEWVTDLVLRLQRIPALLKRLPLVANNAAHTRGDRLVAPGPPSDGHAVLLAPVEISVRNARPVAAAMDAARAPIPYGDLHGHLRDSFPQATPEKIDALLLSLVEQQFLITSLWAPMTTVDPFQHLCRELDRHKADGVPEIRHLVHELYRLRDDVSTHQPTLSGTSVSAIAARMRALTPITPTPLLIDTVLDCETQLPQAVIAEVQAAVSALYRTTPQPYGYQHWRDYHRRFRARYGVGALVPVMDLVSDSGLGLPAGYIGSERGAALKPRTDRDELLLALVQQVLLDGRDELRLTDDMVDALEKAAGIDERLFAPRVEATFEVHSPSTTALSRGSFDVLLTAAPRPGSSMAGRFAHVLPPEHQDALGTTYDGAPGALTAQLVFPPRRHRNENVTRTPRLLPNVIQLSGHQEEDETTIQLADIAVTADPRSFHLVQLSSGRRIDVRVLHALEGGTQTPPLARFLAEVANGRFAAYKPFDFGVGSRLPFLPRVRYRRTILTQARWLLMADDLPGRKAATGEWEHALTAWRGRLRVPEQVAIIEYDQRLPLDLSHPVHRRVLRAHLDSTRRLGVREVPDGDAHGWIGRAHEIWLSLGRSQPDTTEARRFRPTTSPAPERHLPGAGDVLLAQLHAHPRRFDEILSRHLPSLLAAFGETQPLWWFTRHREMSRPDADQHLDLTLHLPQGAYGTAAQHLRTWADSLHGIGLASGLVLAPYQPQTGRFGGEAAMDAAHQVFAADSAAALAQIRLAERADAFAPQALAAASALRLVTSLAPDTAAAEEWLVRNLPQGQGRLDRALRDQVLELATPNGASALTPLPGGPLLTEAWRARAAAVDTYRNTLAGERDPLDVARSLLHQHHVRALGVDPRTEETTLRLVRTVALQHRMADR</sequence>
<feature type="region of interest" description="Disordered" evidence="1">
    <location>
        <begin position="1"/>
        <end position="20"/>
    </location>
</feature>